<dbReference type="PANTHER" id="PTHR31509">
    <property type="entry name" value="BPS1-LIKE PROTEIN"/>
    <property type="match status" value="1"/>
</dbReference>
<feature type="compositionally biased region" description="Low complexity" evidence="6">
    <location>
        <begin position="192"/>
        <end position="215"/>
    </location>
</feature>
<dbReference type="eggNOG" id="ENOG502QQUT">
    <property type="taxonomic scope" value="Eukaryota"/>
</dbReference>
<evidence type="ECO:0000256" key="6">
    <source>
        <dbReference type="SAM" id="MobiDB-lite"/>
    </source>
</evidence>
<dbReference type="EMBL" id="KI397142">
    <property type="protein sequence ID" value="ERM96190.1"/>
    <property type="molecule type" value="Genomic_DNA"/>
</dbReference>
<dbReference type="AlphaFoldDB" id="W1NLU7"/>
<evidence type="ECO:0000313" key="8">
    <source>
        <dbReference type="Proteomes" id="UP000017836"/>
    </source>
</evidence>
<evidence type="ECO:0000256" key="1">
    <source>
        <dbReference type="ARBA" id="ARBA00004167"/>
    </source>
</evidence>
<comment type="similarity">
    <text evidence="5">Belongs to the ROH1 family.</text>
</comment>
<name>W1NLU7_AMBTC</name>
<keyword evidence="2" id="KW-0812">Transmembrane</keyword>
<evidence type="ECO:0000313" key="7">
    <source>
        <dbReference type="EMBL" id="ERM96190.1"/>
    </source>
</evidence>
<dbReference type="HOGENOM" id="CLU_060027_0_0_1"/>
<gene>
    <name evidence="7" type="ORF">AMTR_s00001p00097800</name>
</gene>
<dbReference type="KEGG" id="atr:18424117"/>
<keyword evidence="3" id="KW-1133">Transmembrane helix</keyword>
<organism evidence="7 8">
    <name type="scientific">Amborella trichopoda</name>
    <dbReference type="NCBI Taxonomy" id="13333"/>
    <lineage>
        <taxon>Eukaryota</taxon>
        <taxon>Viridiplantae</taxon>
        <taxon>Streptophyta</taxon>
        <taxon>Embryophyta</taxon>
        <taxon>Tracheophyta</taxon>
        <taxon>Spermatophyta</taxon>
        <taxon>Magnoliopsida</taxon>
        <taxon>Amborellales</taxon>
        <taxon>Amborellaceae</taxon>
        <taxon>Amborella</taxon>
    </lineage>
</organism>
<feature type="region of interest" description="Disordered" evidence="6">
    <location>
        <begin position="192"/>
        <end position="221"/>
    </location>
</feature>
<sequence>MPATDCQGSSAPFSIGRSILSIKRNQIAAMEGNHDHDQEELEHFQRQVTDRFLDLAASSTDSSQGSSGGHELLSLAWVSKVLDAFLCCEEEFKAVVLLTPRAHLSKPALDRLLSDFLERAVKALDVCNAVCDGAEMVHQWQRRACIASRALGGGGPIGEAQLRRAKKALADLGVAVAMAMAMEGGGAAATAGAQRNRSFGRAGSSAPSPPTTHASQRSWSVPKSWSAARQLQAMGANLTAPRAADAAATGGLAAPIYTISTVLIVTTWTMVAAFPCQDRGPQGHLPTPSRQFSWALPITGIQDQVAEEWRKHKGVAGLLLELGVVEKCGKRLTEMVEAARVPLAEEREEEIRAEAEELGRACNKLDEGLGPFQRQVREVFHRVVRSRAELLEYLSRPSEQ</sequence>
<keyword evidence="8" id="KW-1185">Reference proteome</keyword>
<evidence type="ECO:0000256" key="4">
    <source>
        <dbReference type="ARBA" id="ARBA00023136"/>
    </source>
</evidence>
<protein>
    <submittedName>
        <fullName evidence="7">Uncharacterized protein</fullName>
    </submittedName>
</protein>
<dbReference type="Pfam" id="PF05633">
    <property type="entry name" value="ROH1-like"/>
    <property type="match status" value="1"/>
</dbReference>
<dbReference type="GO" id="GO:0016020">
    <property type="term" value="C:membrane"/>
    <property type="evidence" value="ECO:0007669"/>
    <property type="project" value="UniProtKB-SubCell"/>
</dbReference>
<keyword evidence="4" id="KW-0472">Membrane</keyword>
<accession>W1NLU7</accession>
<proteinExistence type="inferred from homology"/>
<comment type="subcellular location">
    <subcellularLocation>
        <location evidence="1">Membrane</location>
        <topology evidence="1">Single-pass membrane protein</topology>
    </subcellularLocation>
</comment>
<evidence type="ECO:0000256" key="2">
    <source>
        <dbReference type="ARBA" id="ARBA00022692"/>
    </source>
</evidence>
<evidence type="ECO:0000256" key="5">
    <source>
        <dbReference type="ARBA" id="ARBA00035114"/>
    </source>
</evidence>
<dbReference type="Gramene" id="ERM96190">
    <property type="protein sequence ID" value="ERM96190"/>
    <property type="gene ID" value="AMTR_s00001p00097800"/>
</dbReference>
<evidence type="ECO:0000256" key="3">
    <source>
        <dbReference type="ARBA" id="ARBA00022989"/>
    </source>
</evidence>
<reference evidence="8" key="1">
    <citation type="journal article" date="2013" name="Science">
        <title>The Amborella genome and the evolution of flowering plants.</title>
        <authorList>
            <consortium name="Amborella Genome Project"/>
        </authorList>
    </citation>
    <scope>NUCLEOTIDE SEQUENCE [LARGE SCALE GENOMIC DNA]</scope>
</reference>
<dbReference type="InterPro" id="IPR008511">
    <property type="entry name" value="ROH1-like"/>
</dbReference>
<dbReference type="Proteomes" id="UP000017836">
    <property type="component" value="Unassembled WGS sequence"/>
</dbReference>